<evidence type="ECO:0000313" key="2">
    <source>
        <dbReference type="Proteomes" id="UP000199546"/>
    </source>
</evidence>
<dbReference type="RefSeq" id="WP_175551895.1">
    <property type="nucleotide sequence ID" value="NZ_FPBA01000055.1"/>
</dbReference>
<proteinExistence type="predicted"/>
<gene>
    <name evidence="1" type="ORF">SAMN05660657_05710</name>
</gene>
<dbReference type="AlphaFoldDB" id="A0A1I7DF32"/>
<dbReference type="Proteomes" id="UP000199546">
    <property type="component" value="Unassembled WGS sequence"/>
</dbReference>
<accession>A0A1I7DF32</accession>
<name>A0A1I7DF32_9ACTN</name>
<sequence length="52" mass="5656">MDLRIPVQRRLPLATGRPALGIESVGQLAVVNAKFHTGIPPTTDQYEVVVDD</sequence>
<organism evidence="1 2">
    <name type="scientific">Geodermatophilus amargosae</name>
    <dbReference type="NCBI Taxonomy" id="1296565"/>
    <lineage>
        <taxon>Bacteria</taxon>
        <taxon>Bacillati</taxon>
        <taxon>Actinomycetota</taxon>
        <taxon>Actinomycetes</taxon>
        <taxon>Geodermatophilales</taxon>
        <taxon>Geodermatophilaceae</taxon>
        <taxon>Geodermatophilus</taxon>
    </lineage>
</organism>
<protein>
    <submittedName>
        <fullName evidence="1">Uncharacterized protein</fullName>
    </submittedName>
</protein>
<keyword evidence="2" id="KW-1185">Reference proteome</keyword>
<reference evidence="2" key="1">
    <citation type="submission" date="2016-10" db="EMBL/GenBank/DDBJ databases">
        <authorList>
            <person name="Varghese N."/>
            <person name="Submissions S."/>
        </authorList>
    </citation>
    <scope>NUCLEOTIDE SEQUENCE [LARGE SCALE GENOMIC DNA]</scope>
    <source>
        <strain evidence="2">DSM 46136</strain>
    </source>
</reference>
<evidence type="ECO:0000313" key="1">
    <source>
        <dbReference type="EMBL" id="SFU10300.1"/>
    </source>
</evidence>
<dbReference type="EMBL" id="FPBA01000055">
    <property type="protein sequence ID" value="SFU10300.1"/>
    <property type="molecule type" value="Genomic_DNA"/>
</dbReference>